<keyword evidence="7 9" id="KW-0413">Isomerase</keyword>
<evidence type="ECO:0000256" key="3">
    <source>
        <dbReference type="ARBA" id="ARBA00009894"/>
    </source>
</evidence>
<keyword evidence="5 9" id="KW-0479">Metal-binding</keyword>
<dbReference type="PROSITE" id="PS51464">
    <property type="entry name" value="SIS"/>
    <property type="match status" value="1"/>
</dbReference>
<evidence type="ECO:0000256" key="5">
    <source>
        <dbReference type="ARBA" id="ARBA00022723"/>
    </source>
</evidence>
<dbReference type="PANTHER" id="PTHR30390:SF6">
    <property type="entry name" value="DNAA INITIATOR-ASSOCIATING PROTEIN DIAA"/>
    <property type="match status" value="1"/>
</dbReference>
<evidence type="ECO:0000313" key="11">
    <source>
        <dbReference type="EMBL" id="PWW82453.1"/>
    </source>
</evidence>
<feature type="binding site" evidence="9">
    <location>
        <position position="189"/>
    </location>
    <ligand>
        <name>Zn(2+)</name>
        <dbReference type="ChEBI" id="CHEBI:29105"/>
    </ligand>
</feature>
<sequence length="211" mass="22106">MKGKSQEFGGCCVSDKSMEDLARSSLLVSASLKQKVAETQSSAIVAMSRVISDSFKNGGKLLLCGNGGSAADAQHLATELTIRYRSSVSRKALPAIALSTDTSALTAGANDLGYDQVFARLVEAYGEEGDVIIGISTSGNSRNVYNALERGRSYGLHTLALLGGNGGCIKNIADLAVIVPYAEAADRIQECHIAIGHVIVDCIERIMGYCG</sequence>
<feature type="binding site" evidence="9">
    <location>
        <position position="197"/>
    </location>
    <ligand>
        <name>Zn(2+)</name>
        <dbReference type="ChEBI" id="CHEBI:29105"/>
    </ligand>
</feature>
<name>A0A317T701_9CHLB</name>
<comment type="miscellaneous">
    <text evidence="9">The reaction produces a racemic mixture of D-glycero-alpha-D-manno-heptose 7-phosphate and D-glycero-beta-D-manno-heptose 7-phosphate.</text>
</comment>
<comment type="pathway">
    <text evidence="9">Carbohydrate biosynthesis; D-glycero-D-manno-heptose 7-phosphate biosynthesis; D-glycero-alpha-D-manno-heptose 7-phosphate and D-glycero-beta-D-manno-heptose 7-phosphate from sedoheptulose 7-phosphate: step 1/1.</text>
</comment>
<dbReference type="InterPro" id="IPR004515">
    <property type="entry name" value="Phosphoheptose_Isoase"/>
</dbReference>
<evidence type="ECO:0000256" key="4">
    <source>
        <dbReference type="ARBA" id="ARBA00022490"/>
    </source>
</evidence>
<keyword evidence="4 9" id="KW-0963">Cytoplasm</keyword>
<feature type="binding site" evidence="9">
    <location>
        <position position="141"/>
    </location>
    <ligand>
        <name>substrate</name>
    </ligand>
</feature>
<dbReference type="EC" id="5.3.1.28" evidence="9"/>
<dbReference type="RefSeq" id="WP_110022926.1">
    <property type="nucleotide sequence ID" value="NZ_PDNZ01000003.1"/>
</dbReference>
<keyword evidence="6 9" id="KW-0862">Zinc</keyword>
<evidence type="ECO:0000259" key="10">
    <source>
        <dbReference type="PROSITE" id="PS51464"/>
    </source>
</evidence>
<dbReference type="GO" id="GO:2001061">
    <property type="term" value="P:D-glycero-D-manno-heptose 7-phosphate biosynthetic process"/>
    <property type="evidence" value="ECO:0007669"/>
    <property type="project" value="UniProtKB-UniPathway"/>
</dbReference>
<dbReference type="PANTHER" id="PTHR30390">
    <property type="entry name" value="SEDOHEPTULOSE 7-PHOSPHATE ISOMERASE / DNAA INITIATOR-ASSOCIATING FACTOR FOR REPLICATION INITIATION"/>
    <property type="match status" value="1"/>
</dbReference>
<dbReference type="SUPFAM" id="SSF53697">
    <property type="entry name" value="SIS domain"/>
    <property type="match status" value="1"/>
</dbReference>
<organism evidence="11 12">
    <name type="scientific">Prosthecochloris marina</name>
    <dbReference type="NCBI Taxonomy" id="2017681"/>
    <lineage>
        <taxon>Bacteria</taxon>
        <taxon>Pseudomonadati</taxon>
        <taxon>Chlorobiota</taxon>
        <taxon>Chlorobiia</taxon>
        <taxon>Chlorobiales</taxon>
        <taxon>Chlorobiaceae</taxon>
        <taxon>Prosthecochloris</taxon>
    </lineage>
</organism>
<gene>
    <name evidence="9" type="primary">gmhA</name>
    <name evidence="11" type="ORF">CR164_05530</name>
</gene>
<feature type="binding site" evidence="9">
    <location>
        <begin position="110"/>
        <end position="111"/>
    </location>
    <ligand>
        <name>substrate</name>
    </ligand>
</feature>
<comment type="similarity">
    <text evidence="3 9">Belongs to the SIS family. GmhA subfamily.</text>
</comment>
<dbReference type="UniPathway" id="UPA00041">
    <property type="reaction ID" value="UER00436"/>
</dbReference>
<dbReference type="InterPro" id="IPR035461">
    <property type="entry name" value="GmhA/DiaA"/>
</dbReference>
<comment type="catalytic activity">
    <reaction evidence="1 9">
        <text>2 D-sedoheptulose 7-phosphate = D-glycero-alpha-D-manno-heptose 7-phosphate + D-glycero-beta-D-manno-heptose 7-phosphate</text>
        <dbReference type="Rhea" id="RHEA:27489"/>
        <dbReference type="ChEBI" id="CHEBI:57483"/>
        <dbReference type="ChEBI" id="CHEBI:60203"/>
        <dbReference type="ChEBI" id="CHEBI:60204"/>
        <dbReference type="EC" id="5.3.1.28"/>
    </reaction>
</comment>
<feature type="binding site" evidence="9">
    <location>
        <position position="189"/>
    </location>
    <ligand>
        <name>substrate</name>
    </ligand>
</feature>
<keyword evidence="8 9" id="KW-0119">Carbohydrate metabolism</keyword>
<reference evidence="12" key="1">
    <citation type="submission" date="2017-10" db="EMBL/GenBank/DDBJ databases">
        <authorList>
            <person name="Gaisin V.A."/>
            <person name="Rysina M.S."/>
            <person name="Grouzdev D.S."/>
        </authorList>
    </citation>
    <scope>NUCLEOTIDE SEQUENCE [LARGE SCALE GENOMIC DNA]</scope>
    <source>
        <strain evidence="12">V1</strain>
    </source>
</reference>
<accession>A0A317T701</accession>
<evidence type="ECO:0000256" key="7">
    <source>
        <dbReference type="ARBA" id="ARBA00023235"/>
    </source>
</evidence>
<evidence type="ECO:0000256" key="1">
    <source>
        <dbReference type="ARBA" id="ARBA00000348"/>
    </source>
</evidence>
<feature type="binding site" evidence="9">
    <location>
        <begin position="66"/>
        <end position="68"/>
    </location>
    <ligand>
        <name>substrate</name>
    </ligand>
</feature>
<dbReference type="Proteomes" id="UP000246278">
    <property type="component" value="Unassembled WGS sequence"/>
</dbReference>
<comment type="subcellular location">
    <subcellularLocation>
        <location evidence="2 9">Cytoplasm</location>
    </subcellularLocation>
</comment>
<dbReference type="GO" id="GO:0097367">
    <property type="term" value="F:carbohydrate derivative binding"/>
    <property type="evidence" value="ECO:0007669"/>
    <property type="project" value="InterPro"/>
</dbReference>
<feature type="domain" description="SIS" evidence="10">
    <location>
        <begin position="51"/>
        <end position="209"/>
    </location>
</feature>
<keyword evidence="12" id="KW-1185">Reference proteome</keyword>
<dbReference type="CDD" id="cd05006">
    <property type="entry name" value="SIS_GmhA"/>
    <property type="match status" value="1"/>
</dbReference>
<dbReference type="AlphaFoldDB" id="A0A317T701"/>
<dbReference type="Gene3D" id="3.40.50.10490">
    <property type="entry name" value="Glucose-6-phosphate isomerase like protein, domain 1"/>
    <property type="match status" value="1"/>
</dbReference>
<dbReference type="OrthoDB" id="9781311at2"/>
<evidence type="ECO:0000313" key="12">
    <source>
        <dbReference type="Proteomes" id="UP000246278"/>
    </source>
</evidence>
<dbReference type="GO" id="GO:0005975">
    <property type="term" value="P:carbohydrate metabolic process"/>
    <property type="evidence" value="ECO:0007669"/>
    <property type="project" value="UniProtKB-UniRule"/>
</dbReference>
<dbReference type="InterPro" id="IPR001347">
    <property type="entry name" value="SIS_dom"/>
</dbReference>
<feature type="binding site" evidence="9">
    <location>
        <position position="75"/>
    </location>
    <ligand>
        <name>Zn(2+)</name>
        <dbReference type="ChEBI" id="CHEBI:29105"/>
    </ligand>
</feature>
<feature type="binding site" evidence="9">
    <location>
        <begin position="136"/>
        <end position="138"/>
    </location>
    <ligand>
        <name>substrate</name>
    </ligand>
</feature>
<comment type="caution">
    <text evidence="11">The sequence shown here is derived from an EMBL/GenBank/DDBJ whole genome shotgun (WGS) entry which is preliminary data.</text>
</comment>
<dbReference type="GO" id="GO:0008270">
    <property type="term" value="F:zinc ion binding"/>
    <property type="evidence" value="ECO:0007669"/>
    <property type="project" value="UniProtKB-UniRule"/>
</dbReference>
<evidence type="ECO:0000256" key="8">
    <source>
        <dbReference type="ARBA" id="ARBA00023277"/>
    </source>
</evidence>
<evidence type="ECO:0000256" key="9">
    <source>
        <dbReference type="HAMAP-Rule" id="MF_00067"/>
    </source>
</evidence>
<feature type="binding site" evidence="9">
    <location>
        <position position="79"/>
    </location>
    <ligand>
        <name>Zn(2+)</name>
        <dbReference type="ChEBI" id="CHEBI:29105"/>
    </ligand>
</feature>
<protein>
    <recommendedName>
        <fullName evidence="9">Phosphoheptose isomerase</fullName>
        <ecNumber evidence="9">5.3.1.28</ecNumber>
    </recommendedName>
    <alternativeName>
        <fullName evidence="9">Sedoheptulose 7-phosphate isomerase</fullName>
    </alternativeName>
</protein>
<proteinExistence type="inferred from homology"/>
<dbReference type="Pfam" id="PF13580">
    <property type="entry name" value="SIS_2"/>
    <property type="match status" value="1"/>
</dbReference>
<feature type="binding site" evidence="9">
    <location>
        <position position="79"/>
    </location>
    <ligand>
        <name>substrate</name>
    </ligand>
</feature>
<dbReference type="GO" id="GO:0005737">
    <property type="term" value="C:cytoplasm"/>
    <property type="evidence" value="ECO:0007669"/>
    <property type="project" value="UniProtKB-SubCell"/>
</dbReference>
<evidence type="ECO:0000256" key="2">
    <source>
        <dbReference type="ARBA" id="ARBA00004496"/>
    </source>
</evidence>
<dbReference type="HAMAP" id="MF_00067">
    <property type="entry name" value="GmhA"/>
    <property type="match status" value="1"/>
</dbReference>
<comment type="function">
    <text evidence="9">Catalyzes the isomerization of sedoheptulose 7-phosphate in D-glycero-D-manno-heptose 7-phosphate.</text>
</comment>
<dbReference type="EMBL" id="PDNZ01000003">
    <property type="protein sequence ID" value="PWW82453.1"/>
    <property type="molecule type" value="Genomic_DNA"/>
</dbReference>
<comment type="cofactor">
    <cofactor evidence="9">
        <name>Zn(2+)</name>
        <dbReference type="ChEBI" id="CHEBI:29105"/>
    </cofactor>
    <text evidence="9">Binds 1 zinc ion per subunit.</text>
</comment>
<evidence type="ECO:0000256" key="6">
    <source>
        <dbReference type="ARBA" id="ARBA00022833"/>
    </source>
</evidence>
<dbReference type="GO" id="GO:0008968">
    <property type="term" value="F:D-sedoheptulose 7-phosphate isomerase activity"/>
    <property type="evidence" value="ECO:0007669"/>
    <property type="project" value="UniProtKB-UniRule"/>
</dbReference>
<dbReference type="InterPro" id="IPR050099">
    <property type="entry name" value="SIS_GmhA/DiaA_subfam"/>
</dbReference>
<dbReference type="InterPro" id="IPR046348">
    <property type="entry name" value="SIS_dom_sf"/>
</dbReference>